<name>A7S2R3_NEMVE</name>
<gene>
    <name evidence="2" type="ORF">NEMVEDRAFT_v1g242451</name>
</gene>
<accession>A7S2R3</accession>
<dbReference type="HOGENOM" id="CLU_381450_0_0_1"/>
<evidence type="ECO:0000313" key="2">
    <source>
        <dbReference type="EMBL" id="EDO41938.1"/>
    </source>
</evidence>
<feature type="compositionally biased region" description="Polar residues" evidence="1">
    <location>
        <begin position="564"/>
        <end position="578"/>
    </location>
</feature>
<proteinExistence type="predicted"/>
<dbReference type="Gene3D" id="3.60.10.10">
    <property type="entry name" value="Endonuclease/exonuclease/phosphatase"/>
    <property type="match status" value="1"/>
</dbReference>
<reference evidence="2 3" key="1">
    <citation type="journal article" date="2007" name="Science">
        <title>Sea anemone genome reveals ancestral eumetazoan gene repertoire and genomic organization.</title>
        <authorList>
            <person name="Putnam N.H."/>
            <person name="Srivastava M."/>
            <person name="Hellsten U."/>
            <person name="Dirks B."/>
            <person name="Chapman J."/>
            <person name="Salamov A."/>
            <person name="Terry A."/>
            <person name="Shapiro H."/>
            <person name="Lindquist E."/>
            <person name="Kapitonov V.V."/>
            <person name="Jurka J."/>
            <person name="Genikhovich G."/>
            <person name="Grigoriev I.V."/>
            <person name="Lucas S.M."/>
            <person name="Steele R.E."/>
            <person name="Finnerty J.R."/>
            <person name="Technau U."/>
            <person name="Martindale M.Q."/>
            <person name="Rokhsar D.S."/>
        </authorList>
    </citation>
    <scope>NUCLEOTIDE SEQUENCE [LARGE SCALE GENOMIC DNA]</scope>
    <source>
        <strain evidence="3">CH2 X CH6</strain>
    </source>
</reference>
<dbReference type="SUPFAM" id="SSF56219">
    <property type="entry name" value="DNase I-like"/>
    <property type="match status" value="1"/>
</dbReference>
<feature type="compositionally biased region" description="Low complexity" evidence="1">
    <location>
        <begin position="554"/>
        <end position="563"/>
    </location>
</feature>
<dbReference type="PANTHER" id="PTHR33206:SF1">
    <property type="entry name" value="DNA-DIRECTED DNA POLYMERASE"/>
    <property type="match status" value="1"/>
</dbReference>
<feature type="region of interest" description="Disordered" evidence="1">
    <location>
        <begin position="554"/>
        <end position="582"/>
    </location>
</feature>
<evidence type="ECO:0000256" key="1">
    <source>
        <dbReference type="SAM" id="MobiDB-lite"/>
    </source>
</evidence>
<protein>
    <recommendedName>
        <fullName evidence="4">DNA-directed DNA polymerase</fullName>
    </recommendedName>
</protein>
<dbReference type="PhylomeDB" id="A7S2R3"/>
<dbReference type="EMBL" id="DS469570">
    <property type="protein sequence ID" value="EDO41938.1"/>
    <property type="molecule type" value="Genomic_DNA"/>
</dbReference>
<evidence type="ECO:0000313" key="3">
    <source>
        <dbReference type="Proteomes" id="UP000001593"/>
    </source>
</evidence>
<dbReference type="eggNOG" id="ENOG502SPY8">
    <property type="taxonomic scope" value="Eukaryota"/>
</dbReference>
<keyword evidence="3" id="KW-1185">Reference proteome</keyword>
<dbReference type="Proteomes" id="UP000001593">
    <property type="component" value="Unassembled WGS sequence"/>
</dbReference>
<sequence>MTDDLTFNTKHIPVSVANADNFTNDPTFLVDASPEELIKGFIADLEHRRKAIVEKVAREYPLPDKESIPESVYKQYKKWCGQVPGLGFNSGKYDINMNKEYFVKHMTEQAGEIFVAKKENSYMFLTTDQFKFLDVRSYLAPGLSFDKWCKANNCEAQKLVFPYEWLDSYEKLSHVGPVEYKDFYSSLQQKITVSPQEYENFKLEFHKRGCVTMLDWLREYNLADVVPFVEALEKTRAQYYPDEIDMLKDAVSIPGISMTYVLNKALKLKKRHESALYAPGQPCTHKCSDNCHKKVCKECTKTKKECSQCPKNKAYELLKTGMVGGPSIVFTRYAEKVKSKIRPYKYKDPKTCKSVVGFDANSLYLYCSGQEMPVDIHAPENLREKFEEFSPLFVVDSVPEELVPEHMKQYQKDTDRKTLKVVWMLISPELEVGREQWDTFDSAWRNFLLRWQSPLIDSKAGPFVSPALFEMSLDKVKIFINNIHPNRRKLIAPRSNPSSLAFRLLILSGDIPLNPGPTYRSCSWICCACDVANFSKSSSGPDIPDDNYYLSLSTSVQSSGSESPQPLTSSPRQRSPASNKMKDPHKLRLLKLNACSLKAKDKRLEFKSLIDNYKPDIVNVNETHINDTVYSAEILEKGYTIFRKGRNEFGGGVLSAFSNHLVVTHEEQMYGNYEGIWSKINIAGSKSIFVGSVYRTPDSNVDPLVALDGALCKLVKKSNSKHPHYR</sequence>
<dbReference type="AlphaFoldDB" id="A7S2R3"/>
<dbReference type="InParanoid" id="A7S2R3"/>
<dbReference type="PANTHER" id="PTHR33206">
    <property type="entry name" value="PROTEIN CBG10425"/>
    <property type="match status" value="1"/>
</dbReference>
<dbReference type="InterPro" id="IPR036691">
    <property type="entry name" value="Endo/exonu/phosph_ase_sf"/>
</dbReference>
<evidence type="ECO:0008006" key="4">
    <source>
        <dbReference type="Google" id="ProtNLM"/>
    </source>
</evidence>
<organism evidence="2 3">
    <name type="scientific">Nematostella vectensis</name>
    <name type="common">Starlet sea anemone</name>
    <dbReference type="NCBI Taxonomy" id="45351"/>
    <lineage>
        <taxon>Eukaryota</taxon>
        <taxon>Metazoa</taxon>
        <taxon>Cnidaria</taxon>
        <taxon>Anthozoa</taxon>
        <taxon>Hexacorallia</taxon>
        <taxon>Actiniaria</taxon>
        <taxon>Edwardsiidae</taxon>
        <taxon>Nematostella</taxon>
    </lineage>
</organism>